<evidence type="ECO:0000256" key="7">
    <source>
        <dbReference type="ARBA" id="ARBA00022825"/>
    </source>
</evidence>
<keyword evidence="3 13" id="KW-0645">Protease</keyword>
<evidence type="ECO:0000256" key="10">
    <source>
        <dbReference type="ARBA" id="ARBA00024195"/>
    </source>
</evidence>
<keyword evidence="5" id="KW-0222">Digestion</keyword>
<keyword evidence="4 14" id="KW-0732">Signal</keyword>
<dbReference type="SUPFAM" id="SSF50494">
    <property type="entry name" value="Trypsin-like serine proteases"/>
    <property type="match status" value="1"/>
</dbReference>
<evidence type="ECO:0000256" key="12">
    <source>
        <dbReference type="ARBA" id="ARBA00038868"/>
    </source>
</evidence>
<comment type="similarity">
    <text evidence="10">Belongs to the peptidase S1 family. CLIP subfamily.</text>
</comment>
<dbReference type="PROSITE" id="PS50240">
    <property type="entry name" value="TRYPSIN_DOM"/>
    <property type="match status" value="1"/>
</dbReference>
<dbReference type="Gene3D" id="2.40.10.10">
    <property type="entry name" value="Trypsin-like serine proteases"/>
    <property type="match status" value="1"/>
</dbReference>
<keyword evidence="7 13" id="KW-0720">Serine protease</keyword>
<dbReference type="PROSITE" id="PS00134">
    <property type="entry name" value="TRYPSIN_HIS"/>
    <property type="match status" value="1"/>
</dbReference>
<dbReference type="InterPro" id="IPR009003">
    <property type="entry name" value="Peptidase_S1_PA"/>
</dbReference>
<evidence type="ECO:0000256" key="5">
    <source>
        <dbReference type="ARBA" id="ARBA00022757"/>
    </source>
</evidence>
<organism evidence="16">
    <name type="scientific">Corethrella appendiculata</name>
    <dbReference type="NCBI Taxonomy" id="1370023"/>
    <lineage>
        <taxon>Eukaryota</taxon>
        <taxon>Metazoa</taxon>
        <taxon>Ecdysozoa</taxon>
        <taxon>Arthropoda</taxon>
        <taxon>Hexapoda</taxon>
        <taxon>Insecta</taxon>
        <taxon>Pterygota</taxon>
        <taxon>Neoptera</taxon>
        <taxon>Endopterygota</taxon>
        <taxon>Diptera</taxon>
        <taxon>Nematocera</taxon>
        <taxon>Culicoidea</taxon>
        <taxon>Chaoboridae</taxon>
        <taxon>Corethrella</taxon>
    </lineage>
</organism>
<dbReference type="PRINTS" id="PR00722">
    <property type="entry name" value="CHYMOTRYPSIN"/>
</dbReference>
<evidence type="ECO:0000256" key="14">
    <source>
        <dbReference type="SAM" id="SignalP"/>
    </source>
</evidence>
<proteinExistence type="evidence at transcript level"/>
<evidence type="ECO:0000256" key="9">
    <source>
        <dbReference type="ARBA" id="ARBA00023157"/>
    </source>
</evidence>
<dbReference type="InterPro" id="IPR043504">
    <property type="entry name" value="Peptidase_S1_PA_chymotrypsin"/>
</dbReference>
<evidence type="ECO:0000256" key="8">
    <source>
        <dbReference type="ARBA" id="ARBA00023145"/>
    </source>
</evidence>
<accession>U5EGR6</accession>
<dbReference type="AlphaFoldDB" id="U5EGR6"/>
<feature type="domain" description="Peptidase S1" evidence="15">
    <location>
        <begin position="30"/>
        <end position="251"/>
    </location>
</feature>
<evidence type="ECO:0000256" key="6">
    <source>
        <dbReference type="ARBA" id="ARBA00022801"/>
    </source>
</evidence>
<dbReference type="GO" id="GO:0006508">
    <property type="term" value="P:proteolysis"/>
    <property type="evidence" value="ECO:0007669"/>
    <property type="project" value="UniProtKB-KW"/>
</dbReference>
<dbReference type="GO" id="GO:0004252">
    <property type="term" value="F:serine-type endopeptidase activity"/>
    <property type="evidence" value="ECO:0007669"/>
    <property type="project" value="UniProtKB-EC"/>
</dbReference>
<dbReference type="Pfam" id="PF00089">
    <property type="entry name" value="Trypsin"/>
    <property type="match status" value="1"/>
</dbReference>
<evidence type="ECO:0000256" key="1">
    <source>
        <dbReference type="ARBA" id="ARBA00004613"/>
    </source>
</evidence>
<protein>
    <recommendedName>
        <fullName evidence="12">trypsin</fullName>
        <ecNumber evidence="12">3.4.21.4</ecNumber>
    </recommendedName>
</protein>
<dbReference type="PANTHER" id="PTHR24276">
    <property type="entry name" value="POLYSERASE-RELATED"/>
    <property type="match status" value="1"/>
</dbReference>
<keyword evidence="9" id="KW-1015">Disulfide bond</keyword>
<comment type="subcellular location">
    <subcellularLocation>
        <location evidence="1">Secreted</location>
    </subcellularLocation>
</comment>
<dbReference type="FunFam" id="2.40.10.10:FF:000077">
    <property type="entry name" value="Predicted protein"/>
    <property type="match status" value="1"/>
</dbReference>
<evidence type="ECO:0000256" key="2">
    <source>
        <dbReference type="ARBA" id="ARBA00022525"/>
    </source>
</evidence>
<evidence type="ECO:0000313" key="16">
    <source>
        <dbReference type="EMBL" id="JAB56537.1"/>
    </source>
</evidence>
<dbReference type="SMART" id="SM00020">
    <property type="entry name" value="Tryp_SPc"/>
    <property type="match status" value="1"/>
</dbReference>
<keyword evidence="2" id="KW-0964">Secreted</keyword>
<evidence type="ECO:0000259" key="15">
    <source>
        <dbReference type="PROSITE" id="PS50240"/>
    </source>
</evidence>
<dbReference type="GO" id="GO:0007586">
    <property type="term" value="P:digestion"/>
    <property type="evidence" value="ECO:0007669"/>
    <property type="project" value="UniProtKB-KW"/>
</dbReference>
<feature type="chain" id="PRO_5004659892" description="trypsin" evidence="14">
    <location>
        <begin position="21"/>
        <end position="252"/>
    </location>
</feature>
<keyword evidence="6 13" id="KW-0378">Hydrolase</keyword>
<feature type="signal peptide" evidence="14">
    <location>
        <begin position="1"/>
        <end position="20"/>
    </location>
</feature>
<dbReference type="InterPro" id="IPR001254">
    <property type="entry name" value="Trypsin_dom"/>
</dbReference>
<dbReference type="GO" id="GO:0005576">
    <property type="term" value="C:extracellular region"/>
    <property type="evidence" value="ECO:0007669"/>
    <property type="project" value="UniProtKB-SubCell"/>
</dbReference>
<sequence>MNRIILTTIFAIALSGATLGRPQFYKDNRIVGGFPVDIKEAPYQVSLQFSSHFCGGSVISSRFILTAGHCVFESANEFSVRVGATDRQNDGELFEIQNVIRHPKYNGQTIDYDFAIIELETEIQFDETKQPIELPEQDEEVVDGTLCKVSGWGDTKNGMESDIVLRAAMVPSVNQDKCNHAYDDEITDRMICAGYTEGGKDACQGDSGGPLVAENKLIGVVSWGKGCAEPNYFGVYSRVASVVDWIKEHTDL</sequence>
<evidence type="ECO:0000256" key="13">
    <source>
        <dbReference type="RuleBase" id="RU363034"/>
    </source>
</evidence>
<dbReference type="InterPro" id="IPR050430">
    <property type="entry name" value="Peptidase_S1"/>
</dbReference>
<dbReference type="InterPro" id="IPR001314">
    <property type="entry name" value="Peptidase_S1A"/>
</dbReference>
<name>U5EGR6_9DIPT</name>
<dbReference type="EMBL" id="GANO01003334">
    <property type="protein sequence ID" value="JAB56537.1"/>
    <property type="molecule type" value="mRNA"/>
</dbReference>
<dbReference type="InterPro" id="IPR033116">
    <property type="entry name" value="TRYPSIN_SER"/>
</dbReference>
<dbReference type="PANTHER" id="PTHR24276:SF97">
    <property type="entry name" value="GH13245P2-RELATED"/>
    <property type="match status" value="1"/>
</dbReference>
<dbReference type="InterPro" id="IPR018114">
    <property type="entry name" value="TRYPSIN_HIS"/>
</dbReference>
<reference evidence="16" key="1">
    <citation type="journal article" date="2014" name="Insect Biochem. Mol. Biol.">
        <title>An insight into the sialome of the frog biting fly, Corethrella appendiculata.</title>
        <authorList>
            <person name="Ribeiro J.M.C."/>
            <person name="Chagas A.C."/>
            <person name="Pham V.M."/>
            <person name="Lounibos L.P."/>
            <person name="Calvo E."/>
        </authorList>
    </citation>
    <scope>NUCLEOTIDE SEQUENCE</scope>
    <source>
        <tissue evidence="16">Salivary glands</tissue>
    </source>
</reference>
<dbReference type="EC" id="3.4.21.4" evidence="12"/>
<evidence type="ECO:0000256" key="4">
    <source>
        <dbReference type="ARBA" id="ARBA00022729"/>
    </source>
</evidence>
<evidence type="ECO:0000256" key="11">
    <source>
        <dbReference type="ARBA" id="ARBA00036320"/>
    </source>
</evidence>
<evidence type="ECO:0000256" key="3">
    <source>
        <dbReference type="ARBA" id="ARBA00022670"/>
    </source>
</evidence>
<dbReference type="CDD" id="cd00190">
    <property type="entry name" value="Tryp_SPc"/>
    <property type="match status" value="1"/>
</dbReference>
<dbReference type="PROSITE" id="PS00135">
    <property type="entry name" value="TRYPSIN_SER"/>
    <property type="match status" value="1"/>
</dbReference>
<comment type="catalytic activity">
    <reaction evidence="11">
        <text>Preferential cleavage: Arg-|-Xaa, Lys-|-Xaa.</text>
        <dbReference type="EC" id="3.4.21.4"/>
    </reaction>
</comment>
<keyword evidence="8" id="KW-0865">Zymogen</keyword>